<evidence type="ECO:0000256" key="2">
    <source>
        <dbReference type="SAM" id="Phobius"/>
    </source>
</evidence>
<protein>
    <submittedName>
        <fullName evidence="3">Uncharacterized protein</fullName>
    </submittedName>
</protein>
<dbReference type="EMBL" id="JACCBA010000001">
    <property type="protein sequence ID" value="NYD46016.1"/>
    <property type="molecule type" value="Genomic_DNA"/>
</dbReference>
<dbReference type="Proteomes" id="UP000529783">
    <property type="component" value="Unassembled WGS sequence"/>
</dbReference>
<feature type="compositionally biased region" description="Basic and acidic residues" evidence="1">
    <location>
        <begin position="113"/>
        <end position="125"/>
    </location>
</feature>
<organism evidence="3 4">
    <name type="scientific">Actinomadura luteofluorescens</name>
    <dbReference type="NCBI Taxonomy" id="46163"/>
    <lineage>
        <taxon>Bacteria</taxon>
        <taxon>Bacillati</taxon>
        <taxon>Actinomycetota</taxon>
        <taxon>Actinomycetes</taxon>
        <taxon>Streptosporangiales</taxon>
        <taxon>Thermomonosporaceae</taxon>
        <taxon>Actinomadura</taxon>
    </lineage>
</organism>
<evidence type="ECO:0000256" key="1">
    <source>
        <dbReference type="SAM" id="MobiDB-lite"/>
    </source>
</evidence>
<proteinExistence type="predicted"/>
<dbReference type="AlphaFoldDB" id="A0A7Y9EE06"/>
<feature type="region of interest" description="Disordered" evidence="1">
    <location>
        <begin position="1"/>
        <end position="26"/>
    </location>
</feature>
<feature type="transmembrane region" description="Helical" evidence="2">
    <location>
        <begin position="181"/>
        <end position="204"/>
    </location>
</feature>
<evidence type="ECO:0000313" key="3">
    <source>
        <dbReference type="EMBL" id="NYD46016.1"/>
    </source>
</evidence>
<feature type="region of interest" description="Disordered" evidence="1">
    <location>
        <begin position="110"/>
        <end position="179"/>
    </location>
</feature>
<sequence>MPTRTSVPVRGRTPVSAPRAVPQPEEARAPADLLDLMRSLQQWSGLPLSELEERMRADGVVAPSGVDALLSAGTLPSRGLVTSFVTTCGLVPAERERWLRVYDRLCGPAAVRSDPRGPVEGDKRVAGRPALNLGPATPPAPIRTTPAPASESSSSGRHAAQPPRARHRKTSSQGHAGRRPVSLLVAAPAIITIGVVVSTLTGVFGGGDGTHRPQTPPGAARKATPPPPGWYTVMPLTDDERTGDCLSILPDDRLDPQLSQDKCAAEDALQRIRLTSVPDSAGTFQLKAWTAKGKLWCVTLDDLVERAKLHMKECGNDDPMQRFGLTPAGKPVKGGQLFRIVPRATRDDGMCVGVDIRDTGGLEAIYAGCDRSGVRGYLFTPAAEP</sequence>
<name>A0A7Y9EE06_9ACTN</name>
<accession>A0A7Y9EE06</accession>
<keyword evidence="2" id="KW-1133">Transmembrane helix</keyword>
<keyword evidence="2" id="KW-0812">Transmembrane</keyword>
<feature type="compositionally biased region" description="Low complexity" evidence="1">
    <location>
        <begin position="142"/>
        <end position="163"/>
    </location>
</feature>
<comment type="caution">
    <text evidence="3">The sequence shown here is derived from an EMBL/GenBank/DDBJ whole genome shotgun (WGS) entry which is preliminary data.</text>
</comment>
<gene>
    <name evidence="3" type="ORF">BJY14_001999</name>
</gene>
<feature type="region of interest" description="Disordered" evidence="1">
    <location>
        <begin position="207"/>
        <end position="228"/>
    </location>
</feature>
<dbReference type="RefSeq" id="WP_179843339.1">
    <property type="nucleotide sequence ID" value="NZ_JBHTFX010000001.1"/>
</dbReference>
<evidence type="ECO:0000313" key="4">
    <source>
        <dbReference type="Proteomes" id="UP000529783"/>
    </source>
</evidence>
<keyword evidence="2" id="KW-0472">Membrane</keyword>
<keyword evidence="4" id="KW-1185">Reference proteome</keyword>
<reference evidence="3 4" key="1">
    <citation type="submission" date="2020-07" db="EMBL/GenBank/DDBJ databases">
        <title>Sequencing the genomes of 1000 actinobacteria strains.</title>
        <authorList>
            <person name="Klenk H.-P."/>
        </authorList>
    </citation>
    <scope>NUCLEOTIDE SEQUENCE [LARGE SCALE GENOMIC DNA]</scope>
    <source>
        <strain evidence="3 4">DSM 40398</strain>
    </source>
</reference>